<feature type="compositionally biased region" description="Basic and acidic residues" evidence="1">
    <location>
        <begin position="214"/>
        <end position="224"/>
    </location>
</feature>
<proteinExistence type="predicted"/>
<feature type="compositionally biased region" description="Basic and acidic residues" evidence="1">
    <location>
        <begin position="99"/>
        <end position="207"/>
    </location>
</feature>
<comment type="caution">
    <text evidence="3">The sequence shown here is derived from an EMBL/GenBank/DDBJ whole genome shotgun (WGS) entry which is preliminary data.</text>
</comment>
<feature type="compositionally biased region" description="Polar residues" evidence="1">
    <location>
        <begin position="242"/>
        <end position="253"/>
    </location>
</feature>
<evidence type="ECO:0000259" key="2">
    <source>
        <dbReference type="PROSITE" id="PS50829"/>
    </source>
</evidence>
<dbReference type="EMBL" id="JAKUCV010004227">
    <property type="protein sequence ID" value="KAJ4836101.1"/>
    <property type="molecule type" value="Genomic_DNA"/>
</dbReference>
<feature type="compositionally biased region" description="Polar residues" evidence="1">
    <location>
        <begin position="653"/>
        <end position="665"/>
    </location>
</feature>
<feature type="compositionally biased region" description="Basic residues" evidence="1">
    <location>
        <begin position="1759"/>
        <end position="1769"/>
    </location>
</feature>
<reference evidence="3" key="2">
    <citation type="journal article" date="2023" name="Plants (Basel)">
        <title>Annotation of the Turnera subulata (Passifloraceae) Draft Genome Reveals the S-Locus Evolved after the Divergence of Turneroideae from Passifloroideae in a Stepwise Manner.</title>
        <authorList>
            <person name="Henning P.M."/>
            <person name="Roalson E.H."/>
            <person name="Mir W."/>
            <person name="McCubbin A.G."/>
            <person name="Shore J.S."/>
        </authorList>
    </citation>
    <scope>NUCLEOTIDE SEQUENCE</scope>
    <source>
        <strain evidence="3">F60SS</strain>
    </source>
</reference>
<feature type="region of interest" description="Disordered" evidence="1">
    <location>
        <begin position="1737"/>
        <end position="1771"/>
    </location>
</feature>
<sequence>MATSNSSSAAAAADSRRSLSLTPPPTLPISKDAQGSDSSIPLSPQWLLPKPGDNKPGLGAGDAHSGPHPPVKVSGNGEEMHDPKKKDAFRPSSLLEMGAGRRDRWRDEERETQSSARKDRWRDGDKELSDTRRTDRWTENSSTRHYEARRAPSDRWTDTGSRETNYDQRRESKWNTRWGPDDREQEGVRDKWTESGRDGDVPLDKGLAHLSSQGKDERESDHYRPWRSNASQGRGRGEPSHHQSPISSKQVPTFSHGRGRGENSPTFSLGRGRLNNSSGSFINSTSHPPQSVGFVLDKGESGPLRYSRTKLLDVYRRTDLKSCSKVLDGFVPVPSLTQEEPLEPLALCAPSPEETTTLKGIDKGEIVTSGAPQTSKDGSLGRNSVDFAQTRRAKLGGRDDASVSLDGLKDERAENSRSYGNYGEGPSHDRQMEYHGSNSTVESMLDHKTYPDNKSKSEVGREDTGPYRKSEVEEAPASGELAFQGNNSVLPSTPWRAPSLEEQRHSVSRDWKERSSDVRSRAPDISWTQSQKELDYQRESNMVSQLRSKDDPIFKRQPSVVLDREQEAKKLSQSPPENLVLYYKDPQGEIQGPFSGSDIIGWFEAGYFGIDLQVRLVNAPHDSPFSLLGDVMPHLRAKARPPPGFSVPKPNESPDTSARPNFNSYGNIPSSLSEFDMIRNEPRLSTTEAESRYFESLLSANLSSSSQGLQGFIGNSSGGVPPGVDGANELYRLVKGMTLERQRSLPKPYPYWPGRDAASLASKPDVLGGMSDGSAPGMNNGVSSWSNFAGQGSVDLLKDKIEHHTQNFLPQTSFGQQQRLQLQNPPLANLLGQAVDNQSGLLTSDKLLSSSLPQDQQLLNILQQQLASQIHSPASISPEQLSLYKVLLHQQQQKQEQQQLLRQQQLLSQVLSEHHSHQRLGELSYGQLQSAALAAGNSSLDLPLLHPSKDMFLSSQVPVSSMQGESFSTLTQATPGMDHNVDVDSSFPLPHQAYGNVGHQKAWGATVPEPINNIDKNEPFSASPIVESSHSLERINKSLQDAPVAHVPVLASDSHLLEQTSDNFWGAEEPLQFPISNANADSSHLEFSGTSVMIPSAVTGGNEVLESKHASKLEVQLDTPIGEQAVDRERASDGPSVATEGKIVEAREVRKASEKKSRKQKTTKSNSLSDQAKAEAKASSLQKLKQSEIEGQDVGNNKTESYDGTGQHFNRTPSQKVGDNKLGSSVEVVDSQPVKSLLPTSISGEEVGITEIKAETKEMGLMSVQNSQVHPVQRAWKPAPGFKPKSLLEIQLEEQRKAQVDSAVSDATSVNNVTQATAWAGVVTSSDIKVSGDNQRDATNTDMNAGKLELSKTIRNKKSQLHDLLAEEVLAKSNDVQTEAPDSVSIVPSQQVAAITVEPADHDNFIEAKDTKKGRKKSAKAKSSGAKVTVPVTSDMTVSSSPIEKGKGSRAVQQEKDVLPTIPSGPSLGDFVFWKGEPTNPSPSPAWSTESKKHPKPTSLRDILKEQEKKVSSVQPQNQIPVPQKSAATQASHGSGPSWSLSASPSKPAAPMQINSHDSKSKHKGDDDLFWGPIDQSKLEAKQPEFPQLASQGSRGTKNTPVKATPTLGRQKSLVGRQPEYSLSSSPASAQSSVKGKRDAANKHSEAMEFRDWCESECVRLIGTTDTSFLEFCLKQSKSEAEMLLIENLGSFDPDHKFIDKFLNYKEMLPTDVLEIAFQNRNDQKAVGFSARDMNSDRAGVGEYDRDPINGGDGSSKGGGKKKGKKGKKVSPSVLGFNVVSNRIMMGEIQTVEE</sequence>
<dbReference type="PANTHER" id="PTHR47471">
    <property type="entry name" value="GYF DOMAIN-CONTAINING PROTEIN"/>
    <property type="match status" value="1"/>
</dbReference>
<feature type="compositionally biased region" description="Polar residues" evidence="1">
    <location>
        <begin position="1512"/>
        <end position="1530"/>
    </location>
</feature>
<feature type="region of interest" description="Disordered" evidence="1">
    <location>
        <begin position="344"/>
        <end position="526"/>
    </location>
</feature>
<evidence type="ECO:0000313" key="4">
    <source>
        <dbReference type="Proteomes" id="UP001141552"/>
    </source>
</evidence>
<feature type="compositionally biased region" description="Low complexity" evidence="1">
    <location>
        <begin position="1531"/>
        <end position="1551"/>
    </location>
</feature>
<dbReference type="Gene3D" id="3.30.1490.40">
    <property type="match status" value="1"/>
</dbReference>
<keyword evidence="4" id="KW-1185">Reference proteome</keyword>
<feature type="compositionally biased region" description="Polar residues" evidence="1">
    <location>
        <begin position="1194"/>
        <end position="1217"/>
    </location>
</feature>
<reference evidence="3" key="1">
    <citation type="submission" date="2022-02" db="EMBL/GenBank/DDBJ databases">
        <authorList>
            <person name="Henning P.M."/>
            <person name="McCubbin A.G."/>
            <person name="Shore J.S."/>
        </authorList>
    </citation>
    <scope>NUCLEOTIDE SEQUENCE</scope>
    <source>
        <strain evidence="3">F60SS</strain>
        <tissue evidence="3">Leaves</tissue>
    </source>
</reference>
<feature type="compositionally biased region" description="Low complexity" evidence="1">
    <location>
        <begin position="1622"/>
        <end position="1633"/>
    </location>
</feature>
<feature type="compositionally biased region" description="Basic and acidic residues" evidence="1">
    <location>
        <begin position="78"/>
        <end position="89"/>
    </location>
</feature>
<protein>
    <recommendedName>
        <fullName evidence="2">GYF domain-containing protein</fullName>
    </recommendedName>
</protein>
<feature type="compositionally biased region" description="Polar residues" evidence="1">
    <location>
        <begin position="274"/>
        <end position="289"/>
    </location>
</feature>
<feature type="compositionally biased region" description="Polar residues" evidence="1">
    <location>
        <begin position="1589"/>
        <end position="1602"/>
    </location>
</feature>
<dbReference type="InterPro" id="IPR035445">
    <property type="entry name" value="GYF-like_dom_sf"/>
</dbReference>
<name>A0A9Q0JB49_9ROSI</name>
<organism evidence="3 4">
    <name type="scientific">Turnera subulata</name>
    <dbReference type="NCBI Taxonomy" id="218843"/>
    <lineage>
        <taxon>Eukaryota</taxon>
        <taxon>Viridiplantae</taxon>
        <taxon>Streptophyta</taxon>
        <taxon>Embryophyta</taxon>
        <taxon>Tracheophyta</taxon>
        <taxon>Spermatophyta</taxon>
        <taxon>Magnoliopsida</taxon>
        <taxon>eudicotyledons</taxon>
        <taxon>Gunneridae</taxon>
        <taxon>Pentapetalae</taxon>
        <taxon>rosids</taxon>
        <taxon>fabids</taxon>
        <taxon>Malpighiales</taxon>
        <taxon>Passifloraceae</taxon>
        <taxon>Turnera</taxon>
    </lineage>
</organism>
<accession>A0A9Q0JB49</accession>
<dbReference type="OrthoDB" id="6415790at2759"/>
<feature type="region of interest" description="Disordered" evidence="1">
    <location>
        <begin position="1435"/>
        <end position="1640"/>
    </location>
</feature>
<dbReference type="PANTHER" id="PTHR47471:SF1">
    <property type="entry name" value="PROTEIN ESSENTIAL FOR POTEXVIRUS ACCUMULATION 1"/>
    <property type="match status" value="1"/>
</dbReference>
<feature type="compositionally biased region" description="Basic and acidic residues" evidence="1">
    <location>
        <begin position="1142"/>
        <end position="1155"/>
    </location>
</feature>
<feature type="compositionally biased region" description="Basic and acidic residues" evidence="1">
    <location>
        <begin position="499"/>
        <end position="522"/>
    </location>
</feature>
<dbReference type="SMART" id="SM00444">
    <property type="entry name" value="GYF"/>
    <property type="match status" value="1"/>
</dbReference>
<dbReference type="Proteomes" id="UP001141552">
    <property type="component" value="Unassembled WGS sequence"/>
</dbReference>
<feature type="compositionally biased region" description="Low complexity" evidence="1">
    <location>
        <begin position="1"/>
        <end position="21"/>
    </location>
</feature>
<feature type="compositionally biased region" description="Basic and acidic residues" evidence="1">
    <location>
        <begin position="396"/>
        <end position="415"/>
    </location>
</feature>
<feature type="region of interest" description="Disordered" evidence="1">
    <location>
        <begin position="640"/>
        <end position="665"/>
    </location>
</feature>
<feature type="compositionally biased region" description="Basic and acidic residues" evidence="1">
    <location>
        <begin position="1502"/>
        <end position="1511"/>
    </location>
</feature>
<feature type="compositionally biased region" description="Basic and acidic residues" evidence="1">
    <location>
        <begin position="444"/>
        <end position="472"/>
    </location>
</feature>
<feature type="region of interest" description="Disordered" evidence="1">
    <location>
        <begin position="1"/>
        <end position="300"/>
    </location>
</feature>
<feature type="domain" description="GYF" evidence="2">
    <location>
        <begin position="578"/>
        <end position="629"/>
    </location>
</feature>
<gene>
    <name evidence="3" type="ORF">Tsubulata_004202</name>
</gene>
<evidence type="ECO:0000256" key="1">
    <source>
        <dbReference type="SAM" id="MobiDB-lite"/>
    </source>
</evidence>
<dbReference type="InterPro" id="IPR003169">
    <property type="entry name" value="GYF"/>
</dbReference>
<feature type="region of interest" description="Disordered" evidence="1">
    <location>
        <begin position="1115"/>
        <end position="1227"/>
    </location>
</feature>
<dbReference type="Pfam" id="PF02213">
    <property type="entry name" value="GYF"/>
    <property type="match status" value="1"/>
</dbReference>
<dbReference type="CDD" id="cd00072">
    <property type="entry name" value="GYF"/>
    <property type="match status" value="1"/>
</dbReference>
<feature type="compositionally biased region" description="Polar residues" evidence="1">
    <location>
        <begin position="33"/>
        <end position="42"/>
    </location>
</feature>
<evidence type="ECO:0000313" key="3">
    <source>
        <dbReference type="EMBL" id="KAJ4836101.1"/>
    </source>
</evidence>
<dbReference type="FunFam" id="3.30.1490.40:FF:000007">
    <property type="entry name" value="GYF domain-containing protein"/>
    <property type="match status" value="1"/>
</dbReference>
<dbReference type="PROSITE" id="PS50829">
    <property type="entry name" value="GYF"/>
    <property type="match status" value="1"/>
</dbReference>
<dbReference type="SUPFAM" id="SSF55277">
    <property type="entry name" value="GYF domain"/>
    <property type="match status" value="1"/>
</dbReference>